<dbReference type="SMART" id="SM00387">
    <property type="entry name" value="HATPase_c"/>
    <property type="match status" value="1"/>
</dbReference>
<dbReference type="Pfam" id="PF00672">
    <property type="entry name" value="HAMP"/>
    <property type="match status" value="1"/>
</dbReference>
<dbReference type="SUPFAM" id="SSF55874">
    <property type="entry name" value="ATPase domain of HSP90 chaperone/DNA topoisomerase II/histidine kinase"/>
    <property type="match status" value="1"/>
</dbReference>
<dbReference type="SUPFAM" id="SSF47384">
    <property type="entry name" value="Homodimeric domain of signal transducing histidine kinase"/>
    <property type="match status" value="1"/>
</dbReference>
<evidence type="ECO:0000256" key="10">
    <source>
        <dbReference type="SAM" id="Phobius"/>
    </source>
</evidence>
<reference evidence="13 14" key="1">
    <citation type="submission" date="2019-07" db="EMBL/GenBank/DDBJ databases">
        <title>The pathways for chlorine oxyanion respiration interact through the shared metabolite chlorate.</title>
        <authorList>
            <person name="Barnum T.P."/>
            <person name="Cheng Y."/>
            <person name="Hill K.A."/>
            <person name="Lucas L.N."/>
            <person name="Carlson H.K."/>
            <person name="Coates J.D."/>
        </authorList>
    </citation>
    <scope>NUCLEOTIDE SEQUENCE [LARGE SCALE GENOMIC DNA]</scope>
    <source>
        <strain evidence="13 14">SFB-1</strain>
    </source>
</reference>
<dbReference type="GO" id="GO:0005524">
    <property type="term" value="F:ATP binding"/>
    <property type="evidence" value="ECO:0007669"/>
    <property type="project" value="UniProtKB-KW"/>
</dbReference>
<dbReference type="PROSITE" id="PS50885">
    <property type="entry name" value="HAMP"/>
    <property type="match status" value="1"/>
</dbReference>
<gene>
    <name evidence="13" type="ORF">FHP89_11865</name>
</gene>
<evidence type="ECO:0000313" key="14">
    <source>
        <dbReference type="Proteomes" id="UP000318349"/>
    </source>
</evidence>
<evidence type="ECO:0000259" key="12">
    <source>
        <dbReference type="PROSITE" id="PS50885"/>
    </source>
</evidence>
<dbReference type="InterPro" id="IPR003594">
    <property type="entry name" value="HATPase_dom"/>
</dbReference>
<dbReference type="InterPro" id="IPR004358">
    <property type="entry name" value="Sig_transdc_His_kin-like_C"/>
</dbReference>
<dbReference type="InterPro" id="IPR003661">
    <property type="entry name" value="HisK_dim/P_dom"/>
</dbReference>
<dbReference type="InterPro" id="IPR003660">
    <property type="entry name" value="HAMP_dom"/>
</dbReference>
<protein>
    <recommendedName>
        <fullName evidence="3">histidine kinase</fullName>
        <ecNumber evidence="3">2.7.13.3</ecNumber>
    </recommendedName>
</protein>
<dbReference type="InterPro" id="IPR036890">
    <property type="entry name" value="HATPase_C_sf"/>
</dbReference>
<dbReference type="Gene3D" id="1.10.287.130">
    <property type="match status" value="1"/>
</dbReference>
<feature type="transmembrane region" description="Helical" evidence="10">
    <location>
        <begin position="369"/>
        <end position="389"/>
    </location>
</feature>
<dbReference type="SMART" id="SM00388">
    <property type="entry name" value="HisKA"/>
    <property type="match status" value="1"/>
</dbReference>
<feature type="domain" description="HAMP" evidence="12">
    <location>
        <begin position="391"/>
        <end position="441"/>
    </location>
</feature>
<keyword evidence="10" id="KW-0472">Membrane</keyword>
<dbReference type="GO" id="GO:0005886">
    <property type="term" value="C:plasma membrane"/>
    <property type="evidence" value="ECO:0007669"/>
    <property type="project" value="UniProtKB-SubCell"/>
</dbReference>
<organism evidence="13 14">
    <name type="scientific">Denitromonas halophila</name>
    <dbReference type="NCBI Taxonomy" id="1629404"/>
    <lineage>
        <taxon>Bacteria</taxon>
        <taxon>Pseudomonadati</taxon>
        <taxon>Pseudomonadota</taxon>
        <taxon>Betaproteobacteria</taxon>
        <taxon>Rhodocyclales</taxon>
        <taxon>Zoogloeaceae</taxon>
        <taxon>Denitromonas</taxon>
    </lineage>
</organism>
<evidence type="ECO:0000256" key="2">
    <source>
        <dbReference type="ARBA" id="ARBA00004651"/>
    </source>
</evidence>
<dbReference type="Pfam" id="PF00512">
    <property type="entry name" value="HisKA"/>
    <property type="match status" value="1"/>
</dbReference>
<dbReference type="SMART" id="SM00304">
    <property type="entry name" value="HAMP"/>
    <property type="match status" value="1"/>
</dbReference>
<feature type="transmembrane region" description="Helical" evidence="10">
    <location>
        <begin position="58"/>
        <end position="82"/>
    </location>
</feature>
<dbReference type="Proteomes" id="UP000318349">
    <property type="component" value="Unassembled WGS sequence"/>
</dbReference>
<evidence type="ECO:0000256" key="3">
    <source>
        <dbReference type="ARBA" id="ARBA00012438"/>
    </source>
</evidence>
<evidence type="ECO:0000256" key="9">
    <source>
        <dbReference type="ARBA" id="ARBA00022840"/>
    </source>
</evidence>
<dbReference type="Gene3D" id="6.10.340.10">
    <property type="match status" value="1"/>
</dbReference>
<keyword evidence="10" id="KW-1133">Transmembrane helix</keyword>
<evidence type="ECO:0000256" key="8">
    <source>
        <dbReference type="ARBA" id="ARBA00022777"/>
    </source>
</evidence>
<proteinExistence type="predicted"/>
<keyword evidence="4" id="KW-1003">Cell membrane</keyword>
<keyword evidence="10" id="KW-0812">Transmembrane</keyword>
<keyword evidence="6" id="KW-0808">Transferase</keyword>
<comment type="caution">
    <text evidence="13">The sequence shown here is derived from an EMBL/GenBank/DDBJ whole genome shotgun (WGS) entry which is preliminary data.</text>
</comment>
<dbReference type="EMBL" id="VMNI01000010">
    <property type="protein sequence ID" value="TVO76143.1"/>
    <property type="molecule type" value="Genomic_DNA"/>
</dbReference>
<name>A0A558CFR5_9RHOO</name>
<feature type="domain" description="Histidine kinase" evidence="11">
    <location>
        <begin position="454"/>
        <end position="666"/>
    </location>
</feature>
<keyword evidence="5" id="KW-0597">Phosphoprotein</keyword>
<evidence type="ECO:0000313" key="13">
    <source>
        <dbReference type="EMBL" id="TVO76143.1"/>
    </source>
</evidence>
<evidence type="ECO:0000256" key="4">
    <source>
        <dbReference type="ARBA" id="ARBA00022475"/>
    </source>
</evidence>
<dbReference type="Pfam" id="PF02518">
    <property type="entry name" value="HATPase_c"/>
    <property type="match status" value="1"/>
</dbReference>
<dbReference type="GO" id="GO:0000155">
    <property type="term" value="F:phosphorelay sensor kinase activity"/>
    <property type="evidence" value="ECO:0007669"/>
    <property type="project" value="InterPro"/>
</dbReference>
<comment type="catalytic activity">
    <reaction evidence="1">
        <text>ATP + protein L-histidine = ADP + protein N-phospho-L-histidine.</text>
        <dbReference type="EC" id="2.7.13.3"/>
    </reaction>
</comment>
<dbReference type="PROSITE" id="PS50109">
    <property type="entry name" value="HIS_KIN"/>
    <property type="match status" value="1"/>
</dbReference>
<dbReference type="AlphaFoldDB" id="A0A558CFR5"/>
<comment type="subcellular location">
    <subcellularLocation>
        <location evidence="2">Cell membrane</location>
        <topology evidence="2">Multi-pass membrane protein</topology>
    </subcellularLocation>
</comment>
<dbReference type="EC" id="2.7.13.3" evidence="3"/>
<evidence type="ECO:0000256" key="6">
    <source>
        <dbReference type="ARBA" id="ARBA00022679"/>
    </source>
</evidence>
<dbReference type="PANTHER" id="PTHR44936:SF10">
    <property type="entry name" value="SENSOR PROTEIN RSTB"/>
    <property type="match status" value="1"/>
</dbReference>
<dbReference type="CDD" id="cd00082">
    <property type="entry name" value="HisKA"/>
    <property type="match status" value="1"/>
</dbReference>
<evidence type="ECO:0000256" key="7">
    <source>
        <dbReference type="ARBA" id="ARBA00022741"/>
    </source>
</evidence>
<dbReference type="InterPro" id="IPR036097">
    <property type="entry name" value="HisK_dim/P_sf"/>
</dbReference>
<dbReference type="CDD" id="cd06225">
    <property type="entry name" value="HAMP"/>
    <property type="match status" value="1"/>
</dbReference>
<keyword evidence="7" id="KW-0547">Nucleotide-binding</keyword>
<keyword evidence="8 13" id="KW-0418">Kinase</keyword>
<dbReference type="PRINTS" id="PR00344">
    <property type="entry name" value="BCTRLSENSOR"/>
</dbReference>
<dbReference type="SUPFAM" id="SSF158472">
    <property type="entry name" value="HAMP domain-like"/>
    <property type="match status" value="1"/>
</dbReference>
<dbReference type="Gene3D" id="3.30.565.10">
    <property type="entry name" value="Histidine kinase-like ATPase, C-terminal domain"/>
    <property type="match status" value="1"/>
</dbReference>
<sequence length="686" mass="73433">MSVWRIALSSSTMRICAILGPPGGCGAAPPTCSSCDQHYPRQQPRTGRRHAAMKLANRILAITFLISTIAIVGIAGLTLAVSNGALHDLLRKSLDDSVGREARNVQNSVDMVKSDLVVLAEVGVSGILGDHSEPNPDSLKMLADHLNAMMRKRPAYAQAQLILGGATGQRMVLSTRSEDAGQATIGAPTGGLSYEAVLREKQGLRPWSAQFGAAPWASKGEETAEGRNVLYFSAPVVARGGATVGAVAIAADFGLMVRELGWTSEDVAYSVGDQTGRYLYRSRPPPAAGGGAKGNMLDDFHLRNGWGKWLAQGEPHLQWELRDPPRAVDLRRVDLVDATSASLPEILIVGGVASFANVEMKASMYRTQLVVTVLGIGTLMVLALTFAIFCLVRPIQRLTTVVDRIAAGDQNVIAPTQRRDEIGILARAVIHMADRLRKTAKNSEQAAMGRMASMIAHDLRNALSSVKMNLHILQAHHRKQNDDCLDGCEIALDQVHYMEHILNDMLAFARPGTLELDWVDLGEAISTASVSLLPDAMRKSIDLRSSSEQKLPTVRGDRNKLLQLFQNILDNAIQAAPEGGHITIETRVLLHDSQPAVEVKITDNGPGIAPEIAGKTFEPFVTTRARGTGLGLAIVQRIVTQHRGHVTLNSRPSGGAVATVLLPVSPNNAEPADGASLDPGVASQGM</sequence>
<evidence type="ECO:0000256" key="5">
    <source>
        <dbReference type="ARBA" id="ARBA00022553"/>
    </source>
</evidence>
<dbReference type="InterPro" id="IPR050980">
    <property type="entry name" value="2C_sensor_his_kinase"/>
</dbReference>
<dbReference type="PANTHER" id="PTHR44936">
    <property type="entry name" value="SENSOR PROTEIN CREC"/>
    <property type="match status" value="1"/>
</dbReference>
<accession>A0A558CFR5</accession>
<evidence type="ECO:0000259" key="11">
    <source>
        <dbReference type="PROSITE" id="PS50109"/>
    </source>
</evidence>
<evidence type="ECO:0000256" key="1">
    <source>
        <dbReference type="ARBA" id="ARBA00000085"/>
    </source>
</evidence>
<keyword evidence="9" id="KW-0067">ATP-binding</keyword>
<dbReference type="InterPro" id="IPR005467">
    <property type="entry name" value="His_kinase_dom"/>
</dbReference>